<dbReference type="PROSITE" id="PS51257">
    <property type="entry name" value="PROKAR_LIPOPROTEIN"/>
    <property type="match status" value="1"/>
</dbReference>
<dbReference type="PANTHER" id="PTHR42941:SF1">
    <property type="entry name" value="SLL1037 PROTEIN"/>
    <property type="match status" value="1"/>
</dbReference>
<dbReference type="KEGG" id="salq:SYNTR_0864"/>
<sequence>MRKKLVLVAILTTFVFIAAACGGGGSQQITMGTGSVGGTYYPLGQEMVTVWNNNIEDVNFSAVESGASVQNLADIGAGNMDLGMSVHIPALNALAGINDFDNEITNFNFIGHIYPEVLQVITREGTGIESISDLEGKRVAIGPAGSGTQAATRLVLEAYGLTEDDYDAYQEGFGDAADRLQDGTIDASFGLLGLPNGTIEQLQASVGDVQFINISTEGLQYVEENSDYGELTIAGGTYDWIEEDVITISAFAVLVANTDTVDDELAYELARVMVENADENTHPQSAHMTLENALLGSEGLPMHPGAERYYQEQGILE</sequence>
<dbReference type="SUPFAM" id="SSF53850">
    <property type="entry name" value="Periplasmic binding protein-like II"/>
    <property type="match status" value="1"/>
</dbReference>
<dbReference type="Gene3D" id="3.40.190.10">
    <property type="entry name" value="Periplasmic binding protein-like II"/>
    <property type="match status" value="2"/>
</dbReference>
<dbReference type="CDD" id="cd13520">
    <property type="entry name" value="PBP2_TAXI_TRAP"/>
    <property type="match status" value="1"/>
</dbReference>
<dbReference type="Pfam" id="PF16868">
    <property type="entry name" value="NMT1_3"/>
    <property type="match status" value="1"/>
</dbReference>
<proteinExistence type="predicted"/>
<evidence type="ECO:0000313" key="3">
    <source>
        <dbReference type="Proteomes" id="UP000426444"/>
    </source>
</evidence>
<name>A0A6I6DE57_9FIRM</name>
<evidence type="ECO:0000313" key="2">
    <source>
        <dbReference type="EMBL" id="QGT99457.1"/>
    </source>
</evidence>
<organism evidence="2 3">
    <name type="scientific">Candidatus Syntrophocurvum alkaliphilum</name>
    <dbReference type="NCBI Taxonomy" id="2293317"/>
    <lineage>
        <taxon>Bacteria</taxon>
        <taxon>Bacillati</taxon>
        <taxon>Bacillota</taxon>
        <taxon>Clostridia</taxon>
        <taxon>Eubacteriales</taxon>
        <taxon>Syntrophomonadaceae</taxon>
        <taxon>Candidatus Syntrophocurvum</taxon>
    </lineage>
</organism>
<dbReference type="RefSeq" id="WP_197079191.1">
    <property type="nucleotide sequence ID" value="NZ_CP046457.1"/>
</dbReference>
<dbReference type="Proteomes" id="UP000426444">
    <property type="component" value="Chromosome"/>
</dbReference>
<accession>A0A6I6DE57</accession>
<gene>
    <name evidence="2" type="ORF">SYNTR_0864</name>
</gene>
<dbReference type="AlphaFoldDB" id="A0A6I6DE57"/>
<keyword evidence="3" id="KW-1185">Reference proteome</keyword>
<evidence type="ECO:0000256" key="1">
    <source>
        <dbReference type="SAM" id="SignalP"/>
    </source>
</evidence>
<feature type="chain" id="PRO_5026045551" evidence="1">
    <location>
        <begin position="21"/>
        <end position="317"/>
    </location>
</feature>
<protein>
    <submittedName>
        <fullName evidence="2">TRAP transporter solute receptor, TAXI family</fullName>
    </submittedName>
</protein>
<dbReference type="NCBIfam" id="TIGR02122">
    <property type="entry name" value="TRAP_TAXI"/>
    <property type="match status" value="1"/>
</dbReference>
<reference evidence="3" key="1">
    <citation type="journal article" date="2019" name="Microbiology">
        <title>Complete Genome Sequence of an Uncultured Bacterium of the Candidate Phylum Bipolaricaulota.</title>
        <authorList>
            <person name="Kadnikov V.V."/>
            <person name="Mardanov A.V."/>
            <person name="Beletsky A.V."/>
            <person name="Frank Y.A."/>
            <person name="Karnachuk O.V."/>
            <person name="Ravin N.V."/>
        </authorList>
    </citation>
    <scope>NUCLEOTIDE SEQUENCE [LARGE SCALE GENOMIC DNA]</scope>
</reference>
<keyword evidence="1" id="KW-0732">Signal</keyword>
<dbReference type="PANTHER" id="PTHR42941">
    <property type="entry name" value="SLL1037 PROTEIN"/>
    <property type="match status" value="1"/>
</dbReference>
<keyword evidence="2" id="KW-0675">Receptor</keyword>
<dbReference type="InterPro" id="IPR011852">
    <property type="entry name" value="TRAP_TAXI"/>
</dbReference>
<dbReference type="EMBL" id="CP046457">
    <property type="protein sequence ID" value="QGT99457.1"/>
    <property type="molecule type" value="Genomic_DNA"/>
</dbReference>
<feature type="signal peptide" evidence="1">
    <location>
        <begin position="1"/>
        <end position="20"/>
    </location>
</feature>